<dbReference type="GO" id="GO:0032259">
    <property type="term" value="P:methylation"/>
    <property type="evidence" value="ECO:0007669"/>
    <property type="project" value="UniProtKB-KW"/>
</dbReference>
<dbReference type="GO" id="GO:0005886">
    <property type="term" value="C:plasma membrane"/>
    <property type="evidence" value="ECO:0007669"/>
    <property type="project" value="TreeGrafter"/>
</dbReference>
<dbReference type="PANTHER" id="PTHR40048:SF1">
    <property type="entry name" value="RHAMNOSYL O-METHYLTRANSFERASE"/>
    <property type="match status" value="1"/>
</dbReference>
<dbReference type="InterPro" id="IPR029063">
    <property type="entry name" value="SAM-dependent_MTases_sf"/>
</dbReference>
<keyword evidence="2 3" id="KW-0808">Transferase</keyword>
<evidence type="ECO:0000313" key="4">
    <source>
        <dbReference type="Proteomes" id="UP000297900"/>
    </source>
</evidence>
<keyword evidence="4" id="KW-1185">Reference proteome</keyword>
<organism evidence="3 4">
    <name type="scientific">Cohnella luojiensis</name>
    <dbReference type="NCBI Taxonomy" id="652876"/>
    <lineage>
        <taxon>Bacteria</taxon>
        <taxon>Bacillati</taxon>
        <taxon>Bacillota</taxon>
        <taxon>Bacilli</taxon>
        <taxon>Bacillales</taxon>
        <taxon>Paenibacillaceae</taxon>
        <taxon>Cohnella</taxon>
    </lineage>
</organism>
<dbReference type="GO" id="GO:0071770">
    <property type="term" value="P:DIM/DIP cell wall layer assembly"/>
    <property type="evidence" value="ECO:0007669"/>
    <property type="project" value="TreeGrafter"/>
</dbReference>
<proteinExistence type="predicted"/>
<evidence type="ECO:0000256" key="2">
    <source>
        <dbReference type="ARBA" id="ARBA00022679"/>
    </source>
</evidence>
<dbReference type="OrthoDB" id="176403at2"/>
<comment type="caution">
    <text evidence="3">The sequence shown here is derived from an EMBL/GenBank/DDBJ whole genome shotgun (WGS) entry which is preliminary data.</text>
</comment>
<sequence length="213" mass="24180">MNWTQYNDKFLSNDTGGWSGHRRFAYDLVRFMKPRTFVELGTAAGTSFFSICEAVKDGGLGTKCFAVDTWKGDPHTGYYGDHIYQGVSDHVNREFQGITTLIISTFDEALDKFTDESVDLLHIDGYHTYDAVSHDYTTWLPKLAPNGVILFHDIALRGGDVGVYRLWDDLKSVFPYIEFDHSFGLGVLFPKGHMEAFTEIIAQKESFKNQYST</sequence>
<dbReference type="Gene3D" id="3.40.50.150">
    <property type="entry name" value="Vaccinia Virus protein VP39"/>
    <property type="match status" value="1"/>
</dbReference>
<name>A0A4Y8LYW9_9BACL</name>
<dbReference type="EMBL" id="SOMN01000010">
    <property type="protein sequence ID" value="TFE27176.1"/>
    <property type="molecule type" value="Genomic_DNA"/>
</dbReference>
<reference evidence="3 4" key="1">
    <citation type="submission" date="2019-03" db="EMBL/GenBank/DDBJ databases">
        <title>Cohnella endophytica sp. nov., a novel endophytic bacterium isolated from bark of Sonneratia apetala.</title>
        <authorList>
            <person name="Tuo L."/>
        </authorList>
    </citation>
    <scope>NUCLEOTIDE SEQUENCE [LARGE SCALE GENOMIC DNA]</scope>
    <source>
        <strain evidence="3 4">CCTCC AB 208254</strain>
    </source>
</reference>
<gene>
    <name evidence="3" type="ORF">E2980_09735</name>
</gene>
<dbReference type="AlphaFoldDB" id="A0A4Y8LYW9"/>
<dbReference type="Proteomes" id="UP000297900">
    <property type="component" value="Unassembled WGS sequence"/>
</dbReference>
<evidence type="ECO:0000313" key="3">
    <source>
        <dbReference type="EMBL" id="TFE27176.1"/>
    </source>
</evidence>
<dbReference type="GO" id="GO:0008168">
    <property type="term" value="F:methyltransferase activity"/>
    <property type="evidence" value="ECO:0007669"/>
    <property type="project" value="UniProtKB-KW"/>
</dbReference>
<dbReference type="RefSeq" id="WP_135152001.1">
    <property type="nucleotide sequence ID" value="NZ_SOMN01000010.1"/>
</dbReference>
<keyword evidence="1 3" id="KW-0489">Methyltransferase</keyword>
<protein>
    <submittedName>
        <fullName evidence="3">Class I SAM-dependent methyltransferase</fullName>
    </submittedName>
</protein>
<accession>A0A4Y8LYW9</accession>
<dbReference type="PANTHER" id="PTHR40048">
    <property type="entry name" value="RHAMNOSYL O-METHYLTRANSFERASE"/>
    <property type="match status" value="1"/>
</dbReference>
<dbReference type="Pfam" id="PF13578">
    <property type="entry name" value="Methyltransf_24"/>
    <property type="match status" value="1"/>
</dbReference>
<evidence type="ECO:0000256" key="1">
    <source>
        <dbReference type="ARBA" id="ARBA00022603"/>
    </source>
</evidence>
<dbReference type="SUPFAM" id="SSF53335">
    <property type="entry name" value="S-adenosyl-L-methionine-dependent methyltransferases"/>
    <property type="match status" value="1"/>
</dbReference>